<feature type="domain" description="NADH-ubiquinone oxidoreductase 51kDa subunit FMN-binding" evidence="8">
    <location>
        <begin position="87"/>
        <end position="233"/>
    </location>
</feature>
<dbReference type="HOGENOM" id="CLU_051682_0_0_14"/>
<dbReference type="Proteomes" id="UP000018550">
    <property type="component" value="Chromosome"/>
</dbReference>
<organism evidence="10 11">
    <name type="scientific">Spiroplasma apis B31</name>
    <dbReference type="NCBI Taxonomy" id="1276258"/>
    <lineage>
        <taxon>Bacteria</taxon>
        <taxon>Bacillati</taxon>
        <taxon>Mycoplasmatota</taxon>
        <taxon>Mollicutes</taxon>
        <taxon>Entomoplasmatales</taxon>
        <taxon>Spiroplasmataceae</taxon>
        <taxon>Spiroplasma</taxon>
    </lineage>
</organism>
<dbReference type="Gene3D" id="3.40.50.11540">
    <property type="entry name" value="NADH-ubiquinone oxidoreductase 51kDa subunit"/>
    <property type="match status" value="1"/>
</dbReference>
<feature type="domain" description="RnfC Barrel sandwich hybrid" evidence="9">
    <location>
        <begin position="6"/>
        <end position="59"/>
    </location>
</feature>
<evidence type="ECO:0000259" key="8">
    <source>
        <dbReference type="Pfam" id="PF01512"/>
    </source>
</evidence>
<dbReference type="KEGG" id="sapi:SAPIS_v1c05010"/>
<evidence type="ECO:0000313" key="10">
    <source>
        <dbReference type="EMBL" id="AHB36346.1"/>
    </source>
</evidence>
<dbReference type="AlphaFoldDB" id="V5RJQ4"/>
<evidence type="ECO:0000256" key="3">
    <source>
        <dbReference type="ARBA" id="ARBA00022723"/>
    </source>
</evidence>
<dbReference type="GO" id="GO:0046872">
    <property type="term" value="F:metal ion binding"/>
    <property type="evidence" value="ECO:0007669"/>
    <property type="project" value="UniProtKB-KW"/>
</dbReference>
<dbReference type="PANTHER" id="PTHR43034">
    <property type="entry name" value="ION-TRANSLOCATING OXIDOREDUCTASE COMPLEX SUBUNIT C"/>
    <property type="match status" value="1"/>
</dbReference>
<keyword evidence="4" id="KW-0677">Repeat</keyword>
<evidence type="ECO:0000256" key="1">
    <source>
        <dbReference type="ARBA" id="ARBA00022448"/>
    </source>
</evidence>
<dbReference type="Pfam" id="PF13375">
    <property type="entry name" value="RnfC_N"/>
    <property type="match status" value="1"/>
</dbReference>
<gene>
    <name evidence="10" type="ORF">SAPIS_v1c05010</name>
</gene>
<dbReference type="InterPro" id="IPR026902">
    <property type="entry name" value="RnfC_N"/>
</dbReference>
<dbReference type="eggNOG" id="COG4656">
    <property type="taxonomic scope" value="Bacteria"/>
</dbReference>
<dbReference type="InterPro" id="IPR011538">
    <property type="entry name" value="Nuo51_FMN-bd"/>
</dbReference>
<dbReference type="InterPro" id="IPR010208">
    <property type="entry name" value="Ion_transpt_RnfC/RsxC"/>
</dbReference>
<dbReference type="PATRIC" id="fig|1276258.3.peg.507"/>
<dbReference type="GO" id="GO:0009055">
    <property type="term" value="F:electron transfer activity"/>
    <property type="evidence" value="ECO:0007669"/>
    <property type="project" value="InterPro"/>
</dbReference>
<evidence type="ECO:0000256" key="4">
    <source>
        <dbReference type="ARBA" id="ARBA00022737"/>
    </source>
</evidence>
<keyword evidence="3" id="KW-0479">Metal-binding</keyword>
<evidence type="ECO:0000256" key="6">
    <source>
        <dbReference type="ARBA" id="ARBA00023004"/>
    </source>
</evidence>
<dbReference type="Pfam" id="PF01512">
    <property type="entry name" value="Complex1_51K"/>
    <property type="match status" value="1"/>
</dbReference>
<dbReference type="InterPro" id="IPR031001">
    <property type="entry name" value="PR_assoc_PrdC"/>
</dbReference>
<evidence type="ECO:0000256" key="5">
    <source>
        <dbReference type="ARBA" id="ARBA00022982"/>
    </source>
</evidence>
<dbReference type="STRING" id="1276258.SAPIS_v1c05010"/>
<dbReference type="OrthoDB" id="9767754at2"/>
<keyword evidence="11" id="KW-1185">Reference proteome</keyword>
<keyword evidence="7" id="KW-0411">Iron-sulfur</keyword>
<dbReference type="SUPFAM" id="SSF142019">
    <property type="entry name" value="Nqo1 FMN-binding domain-like"/>
    <property type="match status" value="1"/>
</dbReference>
<keyword evidence="2" id="KW-0004">4Fe-4S</keyword>
<dbReference type="GO" id="GO:0016020">
    <property type="term" value="C:membrane"/>
    <property type="evidence" value="ECO:0007669"/>
    <property type="project" value="InterPro"/>
</dbReference>
<protein>
    <submittedName>
        <fullName evidence="10">Electron transfer protein</fullName>
    </submittedName>
</protein>
<proteinExistence type="predicted"/>
<dbReference type="RefSeq" id="WP_023789338.1">
    <property type="nucleotide sequence ID" value="NC_022998.1"/>
</dbReference>
<dbReference type="InterPro" id="IPR037225">
    <property type="entry name" value="Nuo51_FMN-bd_sf"/>
</dbReference>
<evidence type="ECO:0000313" key="11">
    <source>
        <dbReference type="Proteomes" id="UP000018550"/>
    </source>
</evidence>
<name>V5RJQ4_SPIAP</name>
<keyword evidence="6" id="KW-0408">Iron</keyword>
<evidence type="ECO:0000256" key="2">
    <source>
        <dbReference type="ARBA" id="ARBA00022485"/>
    </source>
</evidence>
<keyword evidence="5" id="KW-0249">Electron transport</keyword>
<dbReference type="PANTHER" id="PTHR43034:SF2">
    <property type="entry name" value="ION-TRANSLOCATING OXIDOREDUCTASE COMPLEX SUBUNIT C"/>
    <property type="match status" value="1"/>
</dbReference>
<dbReference type="NCBIfam" id="TIGR04481">
    <property type="entry name" value="PR_assoc_PrdC"/>
    <property type="match status" value="1"/>
</dbReference>
<evidence type="ECO:0000256" key="7">
    <source>
        <dbReference type="ARBA" id="ARBA00023014"/>
    </source>
</evidence>
<dbReference type="EMBL" id="CP006682">
    <property type="protein sequence ID" value="AHB36346.1"/>
    <property type="molecule type" value="Genomic_DNA"/>
</dbReference>
<reference evidence="10 11" key="1">
    <citation type="journal article" date="2014" name="Genome Announc.">
        <title>Complete Genome Sequence of Spiroplasma apis B31T (ATCC 33834), a Bacterium Associated with May Disease of Honeybees (Apis mellifera).</title>
        <authorList>
            <person name="Ku C."/>
            <person name="Lo W.S."/>
            <person name="Chen L.L."/>
            <person name="Kuo C.H."/>
        </authorList>
    </citation>
    <scope>NUCLEOTIDE SEQUENCE [LARGE SCALE GENOMIC DNA]</scope>
    <source>
        <strain evidence="10">B31</strain>
    </source>
</reference>
<dbReference type="GO" id="GO:0051539">
    <property type="term" value="F:4 iron, 4 sulfur cluster binding"/>
    <property type="evidence" value="ECO:0007669"/>
    <property type="project" value="UniProtKB-KW"/>
</dbReference>
<evidence type="ECO:0000259" key="9">
    <source>
        <dbReference type="Pfam" id="PF13375"/>
    </source>
</evidence>
<keyword evidence="1" id="KW-0813">Transport</keyword>
<sequence>MVFTALKILLKQHVGVPCKPIVNTGDMVKRGQLIAVPNGLGSNIHSSFSAQIGKIDEKSIELLNYDLNEDDSQYIRLDEKLSKLDLIKSAGVVGAGGAGFPTYEKFKIKFSDDDNGKIIVNAAECEPILNHNISYVENNINVLVKGLKHLMEITNAKKGYFATKHKYTKAFLTIRKALLEEENIEIFDLTDMYPAGDERVIIREITGIELQPGELPWKTKSIVTNVETVKNVSRAIDELRPVITKDLTVGGRVNQVSLSEGKVFLDTPIGLTAKSILEKVFGSIDSSGPLYVGGPFTGQIRDMETPVTKTSGGFLVATPFYQFEKEKFGLIGCECGAQLEELRELANIMGGQVVGERNCKRMLPDQNGRLRCNLPGICPGQAPTVLALKKEGATAILIGTCESRTNTVAKVTPNMGLKLIHKTDFVLRASNHKLYRKIED</sequence>
<accession>V5RJQ4</accession>